<proteinExistence type="predicted"/>
<name>A0A3A5MS70_9MICO</name>
<evidence type="ECO:0000313" key="2">
    <source>
        <dbReference type="Proteomes" id="UP000272015"/>
    </source>
</evidence>
<dbReference type="Proteomes" id="UP000272015">
    <property type="component" value="Unassembled WGS sequence"/>
</dbReference>
<sequence>MRRSDTVTSLFERWKITDPRAWTTEAVEGWLEKEFRAYEIPLAAISGEDYRNDEEVREDLIYKLYTITHPDVLQRLYSAEEKAMKDCGPEAYEDYWRSLFLTQNNRPGAETAHPALTDATWLAYNLLTIQHALGQRTSIVLEREAGQVTGAKVYGMSDYLSTFLVAVTGYREAGTNERNYYSMVTGDVNDVGFNWYLDCLARHEMI</sequence>
<comment type="caution">
    <text evidence="1">The sequence shown here is derived from an EMBL/GenBank/DDBJ whole genome shotgun (WGS) entry which is preliminary data.</text>
</comment>
<protein>
    <submittedName>
        <fullName evidence="1">Uncharacterized protein</fullName>
    </submittedName>
</protein>
<evidence type="ECO:0000313" key="1">
    <source>
        <dbReference type="EMBL" id="RJT90018.1"/>
    </source>
</evidence>
<dbReference type="AlphaFoldDB" id="A0A3A5MS70"/>
<accession>A0A3A5MS70</accession>
<dbReference type="EMBL" id="QZVS01000065">
    <property type="protein sequence ID" value="RJT90018.1"/>
    <property type="molecule type" value="Genomic_DNA"/>
</dbReference>
<keyword evidence="2" id="KW-1185">Reference proteome</keyword>
<organism evidence="1 2">
    <name type="scientific">Cryobacterium melibiosiphilum</name>
    <dbReference type="NCBI Taxonomy" id="995039"/>
    <lineage>
        <taxon>Bacteria</taxon>
        <taxon>Bacillati</taxon>
        <taxon>Actinomycetota</taxon>
        <taxon>Actinomycetes</taxon>
        <taxon>Micrococcales</taxon>
        <taxon>Microbacteriaceae</taxon>
        <taxon>Cryobacterium</taxon>
    </lineage>
</organism>
<reference evidence="1 2" key="1">
    <citation type="submission" date="2018-09" db="EMBL/GenBank/DDBJ databases">
        <title>Novel species of Cryobacterium.</title>
        <authorList>
            <person name="Liu Q."/>
            <person name="Xin Y.-H."/>
        </authorList>
    </citation>
    <scope>NUCLEOTIDE SEQUENCE [LARGE SCALE GENOMIC DNA]</scope>
    <source>
        <strain evidence="1 2">Hh39</strain>
    </source>
</reference>
<gene>
    <name evidence="1" type="ORF">D6T64_04940</name>
</gene>